<accession>J9DH97</accession>
<dbReference type="OrthoDB" id="9848409at2"/>
<sequence length="134" mass="14327">MTQNKPENAANENAETEIDMPERTGCVRALLITVIVLGVLLVGGLAVVVGTIIKRVTDDTPPPSVDSSKGSLSMADTGFESVISVPEGAKLIATQTNDKQIVLHLRDDEGDFLLVVNVKTGQEIGRVRFEAQKN</sequence>
<dbReference type="Proteomes" id="UP000004836">
    <property type="component" value="Unassembled WGS sequence"/>
</dbReference>
<name>J9DH97_9PROT</name>
<keyword evidence="1" id="KW-0472">Membrane</keyword>
<dbReference type="AlphaFoldDB" id="J9DH97"/>
<keyword evidence="1" id="KW-0812">Transmembrane</keyword>
<keyword evidence="1" id="KW-1133">Transmembrane helix</keyword>
<proteinExistence type="predicted"/>
<evidence type="ECO:0000313" key="3">
    <source>
        <dbReference type="Proteomes" id="UP000004836"/>
    </source>
</evidence>
<keyword evidence="3" id="KW-1185">Reference proteome</keyword>
<evidence type="ECO:0000313" key="2">
    <source>
        <dbReference type="EMBL" id="EJW21473.1"/>
    </source>
</evidence>
<dbReference type="STRING" id="1220535.IMCC14465_12690"/>
<evidence type="ECO:0000256" key="1">
    <source>
        <dbReference type="SAM" id="Phobius"/>
    </source>
</evidence>
<protein>
    <submittedName>
        <fullName evidence="2">Uncharacterized protein</fullName>
    </submittedName>
</protein>
<gene>
    <name evidence="2" type="ORF">IMCC14465_12690</name>
</gene>
<feature type="transmembrane region" description="Helical" evidence="1">
    <location>
        <begin position="29"/>
        <end position="53"/>
    </location>
</feature>
<reference evidence="2 3" key="1">
    <citation type="journal article" date="2012" name="J. Bacteriol.">
        <title>Genome Sequence of Strain IMCC14465, Isolated from the East Sea, Belonging to the PS1 Clade of Alphaproteobacteria.</title>
        <authorList>
            <person name="Yang S.J."/>
            <person name="Kang I."/>
            <person name="Cho J.C."/>
        </authorList>
    </citation>
    <scope>NUCLEOTIDE SEQUENCE [LARGE SCALE GENOMIC DNA]</scope>
    <source>
        <strain evidence="2 3">IMCC14465</strain>
    </source>
</reference>
<comment type="caution">
    <text evidence="2">The sequence shown here is derived from an EMBL/GenBank/DDBJ whole genome shotgun (WGS) entry which is preliminary data.</text>
</comment>
<organism evidence="2 3">
    <name type="scientific">alpha proteobacterium IMCC14465</name>
    <dbReference type="NCBI Taxonomy" id="1220535"/>
    <lineage>
        <taxon>Bacteria</taxon>
        <taxon>Pseudomonadati</taxon>
        <taxon>Pseudomonadota</taxon>
        <taxon>Alphaproteobacteria</taxon>
        <taxon>PS1 clade</taxon>
    </lineage>
</organism>
<dbReference type="EMBL" id="ALYF01000003">
    <property type="protein sequence ID" value="EJW21473.1"/>
    <property type="molecule type" value="Genomic_DNA"/>
</dbReference>